<proteinExistence type="predicted"/>
<protein>
    <recommendedName>
        <fullName evidence="3">YD repeat-containing protein</fullName>
    </recommendedName>
</protein>
<gene>
    <name evidence="1" type="ORF">J5W02_04030</name>
</gene>
<evidence type="ECO:0000313" key="2">
    <source>
        <dbReference type="Proteomes" id="UP000719942"/>
    </source>
</evidence>
<comment type="caution">
    <text evidence="1">The sequence shown here is derived from an EMBL/GenBank/DDBJ whole genome shotgun (WGS) entry which is preliminary data.</text>
</comment>
<evidence type="ECO:0008006" key="3">
    <source>
        <dbReference type="Google" id="ProtNLM"/>
    </source>
</evidence>
<organism evidence="1 2">
    <name type="scientific">Caproiciproducens faecalis</name>
    <dbReference type="NCBI Taxonomy" id="2820301"/>
    <lineage>
        <taxon>Bacteria</taxon>
        <taxon>Bacillati</taxon>
        <taxon>Bacillota</taxon>
        <taxon>Clostridia</taxon>
        <taxon>Eubacteriales</taxon>
        <taxon>Acutalibacteraceae</taxon>
        <taxon>Caproiciproducens</taxon>
    </lineage>
</organism>
<dbReference type="EMBL" id="JAGFNZ010000001">
    <property type="protein sequence ID" value="MBW7571971.1"/>
    <property type="molecule type" value="Genomic_DNA"/>
</dbReference>
<dbReference type="Proteomes" id="UP000719942">
    <property type="component" value="Unassembled WGS sequence"/>
</dbReference>
<name>A0ABS7DLL0_9FIRM</name>
<reference evidence="1 2" key="1">
    <citation type="submission" date="2021-03" db="EMBL/GenBank/DDBJ databases">
        <title>Caproiciproducens sp. nov. isolated from feces of cow.</title>
        <authorList>
            <person name="Choi J.-Y."/>
        </authorList>
    </citation>
    <scope>NUCLEOTIDE SEQUENCE [LARGE SCALE GENOMIC DNA]</scope>
    <source>
        <strain evidence="1 2">AGMB10547</strain>
    </source>
</reference>
<dbReference type="RefSeq" id="WP_219964339.1">
    <property type="nucleotide sequence ID" value="NZ_JAGFNZ010000001.1"/>
</dbReference>
<evidence type="ECO:0000313" key="1">
    <source>
        <dbReference type="EMBL" id="MBW7571971.1"/>
    </source>
</evidence>
<accession>A0ABS7DLL0</accession>
<keyword evidence="2" id="KW-1185">Reference proteome</keyword>
<sequence>MSEKEYVGTGKGLGYYGSSDIYEDNQKVGSEAYRTTLSGRTYVDEYDKDGNKIGSHYTDD</sequence>